<protein>
    <submittedName>
        <fullName evidence="3">Glutaredoxin</fullName>
    </submittedName>
</protein>
<dbReference type="PANTHER" id="PTHR45694">
    <property type="entry name" value="GLUTAREDOXIN 2"/>
    <property type="match status" value="1"/>
</dbReference>
<dbReference type="PANTHER" id="PTHR45694:SF18">
    <property type="entry name" value="GLUTAREDOXIN-1-RELATED"/>
    <property type="match status" value="1"/>
</dbReference>
<gene>
    <name evidence="3" type="ORF">MEBOL_000833</name>
</gene>
<dbReference type="EMBL" id="CP022163">
    <property type="protein sequence ID" value="ATB27395.1"/>
    <property type="molecule type" value="Genomic_DNA"/>
</dbReference>
<comment type="similarity">
    <text evidence="1">Belongs to the glutaredoxin family.</text>
</comment>
<dbReference type="InterPro" id="IPR036249">
    <property type="entry name" value="Thioredoxin-like_sf"/>
</dbReference>
<dbReference type="Gene3D" id="3.40.30.10">
    <property type="entry name" value="Glutaredoxin"/>
    <property type="match status" value="1"/>
</dbReference>
<evidence type="ECO:0000259" key="2">
    <source>
        <dbReference type="Pfam" id="PF00462"/>
    </source>
</evidence>
<dbReference type="RefSeq" id="WP_095976203.1">
    <property type="nucleotide sequence ID" value="NZ_CP022163.1"/>
</dbReference>
<dbReference type="OrthoDB" id="7867335at2"/>
<evidence type="ECO:0000256" key="1">
    <source>
        <dbReference type="ARBA" id="ARBA00007787"/>
    </source>
</evidence>
<dbReference type="GO" id="GO:0005737">
    <property type="term" value="C:cytoplasm"/>
    <property type="evidence" value="ECO:0007669"/>
    <property type="project" value="TreeGrafter"/>
</dbReference>
<dbReference type="GO" id="GO:0015038">
    <property type="term" value="F:glutathione disulfide oxidoreductase activity"/>
    <property type="evidence" value="ECO:0007669"/>
    <property type="project" value="TreeGrafter"/>
</dbReference>
<proteinExistence type="inferred from homology"/>
<keyword evidence="4" id="KW-1185">Reference proteome</keyword>
<name>A0A250I6L3_9BACT</name>
<dbReference type="KEGG" id="mbd:MEBOL_000833"/>
<reference evidence="3 4" key="1">
    <citation type="submission" date="2017-06" db="EMBL/GenBank/DDBJ databases">
        <authorList>
            <person name="Kim H.J."/>
            <person name="Triplett B.A."/>
        </authorList>
    </citation>
    <scope>NUCLEOTIDE SEQUENCE [LARGE SCALE GENOMIC DNA]</scope>
    <source>
        <strain evidence="3 4">DSM 14713</strain>
    </source>
</reference>
<dbReference type="InterPro" id="IPR002109">
    <property type="entry name" value="Glutaredoxin"/>
</dbReference>
<dbReference type="SUPFAM" id="SSF52833">
    <property type="entry name" value="Thioredoxin-like"/>
    <property type="match status" value="1"/>
</dbReference>
<evidence type="ECO:0000313" key="4">
    <source>
        <dbReference type="Proteomes" id="UP000217289"/>
    </source>
</evidence>
<feature type="domain" description="Glutaredoxin" evidence="2">
    <location>
        <begin position="42"/>
        <end position="103"/>
    </location>
</feature>
<accession>A0A250I6L3</accession>
<dbReference type="Pfam" id="PF00462">
    <property type="entry name" value="Glutaredoxin"/>
    <property type="match status" value="1"/>
</dbReference>
<dbReference type="AlphaFoldDB" id="A0A250I6L3"/>
<dbReference type="GO" id="GO:0034599">
    <property type="term" value="P:cellular response to oxidative stress"/>
    <property type="evidence" value="ECO:0007669"/>
    <property type="project" value="TreeGrafter"/>
</dbReference>
<evidence type="ECO:0000313" key="3">
    <source>
        <dbReference type="EMBL" id="ATB27395.1"/>
    </source>
</evidence>
<organism evidence="3 4">
    <name type="scientific">Melittangium boletus DSM 14713</name>
    <dbReference type="NCBI Taxonomy" id="1294270"/>
    <lineage>
        <taxon>Bacteria</taxon>
        <taxon>Pseudomonadati</taxon>
        <taxon>Myxococcota</taxon>
        <taxon>Myxococcia</taxon>
        <taxon>Myxococcales</taxon>
        <taxon>Cystobacterineae</taxon>
        <taxon>Archangiaceae</taxon>
        <taxon>Melittangium</taxon>
    </lineage>
</organism>
<dbReference type="Proteomes" id="UP000217289">
    <property type="component" value="Chromosome"/>
</dbReference>
<dbReference type="PROSITE" id="PS51354">
    <property type="entry name" value="GLUTAREDOXIN_2"/>
    <property type="match status" value="1"/>
</dbReference>
<sequence length="123" mass="13830">MTAPRSLHAPDKRTPAVAEAMARFHPDIVEQVRTTVEREPVVVVGMAQNPFVKKARQALTEAGIPFTYLEYGSYLSKWKERLAVKMWSGWPTFPQVFVRGVLVGGFNDMRKALEDGSLRKLLG</sequence>